<reference evidence="5" key="1">
    <citation type="submission" date="2019-07" db="EMBL/GenBank/DDBJ databases">
        <title>Bacillus alkalisoli sp. nov. isolated from saline soil.</title>
        <authorList>
            <person name="Sun J.-Q."/>
            <person name="Xu L."/>
        </authorList>
    </citation>
    <scope>NUCLEOTIDE SEQUENCE [LARGE SCALE GENOMIC DNA]</scope>
    <source>
        <strain evidence="5">M4U3P1</strain>
    </source>
</reference>
<evidence type="ECO:0000256" key="2">
    <source>
        <dbReference type="SAM" id="Phobius"/>
    </source>
</evidence>
<feature type="coiled-coil region" evidence="1">
    <location>
        <begin position="182"/>
        <end position="209"/>
    </location>
</feature>
<dbReference type="InterPro" id="IPR052722">
    <property type="entry name" value="PgpH_phosphodiesterase"/>
</dbReference>
<protein>
    <submittedName>
        <fullName evidence="4">HD family phosphohydrolase</fullName>
    </submittedName>
</protein>
<dbReference type="AlphaFoldDB" id="A0A859FD72"/>
<dbReference type="NCBIfam" id="TIGR00277">
    <property type="entry name" value="HDIG"/>
    <property type="match status" value="1"/>
</dbReference>
<dbReference type="Gene3D" id="1.10.3210.10">
    <property type="entry name" value="Hypothetical protein af1432"/>
    <property type="match status" value="1"/>
</dbReference>
<feature type="transmembrane region" description="Helical" evidence="2">
    <location>
        <begin position="346"/>
        <end position="363"/>
    </location>
</feature>
<dbReference type="GO" id="GO:0016787">
    <property type="term" value="F:hydrolase activity"/>
    <property type="evidence" value="ECO:0007669"/>
    <property type="project" value="UniProtKB-KW"/>
</dbReference>
<keyword evidence="2" id="KW-0812">Transmembrane</keyword>
<dbReference type="Pfam" id="PF01966">
    <property type="entry name" value="HD"/>
    <property type="match status" value="1"/>
</dbReference>
<dbReference type="InterPro" id="IPR011621">
    <property type="entry name" value="Metal-dep_PHydrolase_7TM_intra"/>
</dbReference>
<evidence type="ECO:0000313" key="4">
    <source>
        <dbReference type="EMBL" id="QKS70860.1"/>
    </source>
</evidence>
<dbReference type="Pfam" id="PF07698">
    <property type="entry name" value="7TM-7TMR_HD"/>
    <property type="match status" value="1"/>
</dbReference>
<dbReference type="SUPFAM" id="SSF109604">
    <property type="entry name" value="HD-domain/PDEase-like"/>
    <property type="match status" value="1"/>
</dbReference>
<feature type="transmembrane region" description="Helical" evidence="2">
    <location>
        <begin position="21"/>
        <end position="39"/>
    </location>
</feature>
<sequence length="725" mass="80836">MVTKRSSIDQQAWWKKLKEHRYIRLFLFILFAVFTYALLVSNVIPQSLEIESGGVAPEDIRSPVTVENRAETERLQQEASNNVSPVYTVRPRFAENQIERINDIFQSVRVIQADVREQESLADQTDSNEEYSAEDQLAALNERLPMEAVDQLSETTLYTLLAASASDLEVAQDTATSAVFELMNEEISIDSVEEAKNQVEENVRITTTRYLLENAMVDVARYGITANFLFDEQATVEAREEAVEAVEPAVIREGQILVEEGQVITGEIYEQLTLVGLTEEVSPLYPLLGLALIIFLLVVMLAYYMNDAQTSLRSNNTHLLMYIIIYMITLVLLRLVSYLYALDIAGITYIAPVAVGTMLITILLQSRVAIFTSFIFSIAAAIMFNEQSTGMMDYSFGIFVFFSGLAGVFFLNKSTRMVNLLKTGALVSITSVLIAGALILLKNVPFGMIDIGLHIGFAAAGGLIAVILVSGILPFLEAGFGVLSTSRLIELSNPNNKLLRKILLEAPGTYHHSVVVANLAESACEAIGANGLLARVGAYYHDIGKTRRPQFFIENQMKMENPHDKLSPHLSKNIIIAHPYDGAEMLRQEKIPKELIDIAEQHHGTTLLKFFYYKAKENGDDVKEEEFRYPGPKARSKESAIVGVADSVEAAVRAMQQPTMEKIESLVKKIINDRLEDGQFDECDLTLRELHIASKSMCETLKGTFHSRIDYPDEEDIKKVKGLAK</sequence>
<gene>
    <name evidence="4" type="ORF">FLK61_29475</name>
</gene>
<dbReference type="SMART" id="SM00471">
    <property type="entry name" value="HDc"/>
    <property type="match status" value="1"/>
</dbReference>
<feature type="transmembrane region" description="Helical" evidence="2">
    <location>
        <begin position="317"/>
        <end position="340"/>
    </location>
</feature>
<dbReference type="KEGG" id="psua:FLK61_29475"/>
<feature type="transmembrane region" description="Helical" evidence="2">
    <location>
        <begin position="423"/>
        <end position="441"/>
    </location>
</feature>
<dbReference type="EMBL" id="CP041372">
    <property type="protein sequence ID" value="QKS70860.1"/>
    <property type="molecule type" value="Genomic_DNA"/>
</dbReference>
<feature type="transmembrane region" description="Helical" evidence="2">
    <location>
        <begin position="453"/>
        <end position="476"/>
    </location>
</feature>
<keyword evidence="2" id="KW-0472">Membrane</keyword>
<dbReference type="Proteomes" id="UP000318138">
    <property type="component" value="Chromosome"/>
</dbReference>
<dbReference type="InterPro" id="IPR006674">
    <property type="entry name" value="HD_domain"/>
</dbReference>
<evidence type="ECO:0000256" key="1">
    <source>
        <dbReference type="SAM" id="Coils"/>
    </source>
</evidence>
<feature type="transmembrane region" description="Helical" evidence="2">
    <location>
        <begin position="368"/>
        <end position="385"/>
    </location>
</feature>
<feature type="transmembrane region" description="Helical" evidence="2">
    <location>
        <begin position="391"/>
        <end position="411"/>
    </location>
</feature>
<feature type="domain" description="HD/PDEase" evidence="3">
    <location>
        <begin position="505"/>
        <end position="660"/>
    </location>
</feature>
<dbReference type="Pfam" id="PF07697">
    <property type="entry name" value="7TMR-HDED"/>
    <property type="match status" value="1"/>
</dbReference>
<dbReference type="InterPro" id="IPR003607">
    <property type="entry name" value="HD/PDEase_dom"/>
</dbReference>
<feature type="transmembrane region" description="Helical" evidence="2">
    <location>
        <begin position="284"/>
        <end position="305"/>
    </location>
</feature>
<keyword evidence="5" id="KW-1185">Reference proteome</keyword>
<name>A0A859FD72_9BACI</name>
<evidence type="ECO:0000313" key="5">
    <source>
        <dbReference type="Proteomes" id="UP000318138"/>
    </source>
</evidence>
<dbReference type="InterPro" id="IPR011624">
    <property type="entry name" value="Metal-dep_PHydrolase_7TM_extra"/>
</dbReference>
<dbReference type="RefSeq" id="WP_176008895.1">
    <property type="nucleotide sequence ID" value="NZ_CP041372.2"/>
</dbReference>
<keyword evidence="2" id="KW-1133">Transmembrane helix</keyword>
<dbReference type="PANTHER" id="PTHR36442">
    <property type="entry name" value="CYCLIC-DI-AMP PHOSPHODIESTERASE PGPH"/>
    <property type="match status" value="1"/>
</dbReference>
<dbReference type="InterPro" id="IPR006675">
    <property type="entry name" value="HDIG_dom"/>
</dbReference>
<accession>A0A859FD72</accession>
<dbReference type="PANTHER" id="PTHR36442:SF1">
    <property type="entry name" value="CYCLIC-DI-AMP PHOSPHODIESTERASE PGPH"/>
    <property type="match status" value="1"/>
</dbReference>
<proteinExistence type="predicted"/>
<organism evidence="4 5">
    <name type="scientific">Paenalkalicoccus suaedae</name>
    <dbReference type="NCBI Taxonomy" id="2592382"/>
    <lineage>
        <taxon>Bacteria</taxon>
        <taxon>Bacillati</taxon>
        <taxon>Bacillota</taxon>
        <taxon>Bacilli</taxon>
        <taxon>Bacillales</taxon>
        <taxon>Bacillaceae</taxon>
        <taxon>Paenalkalicoccus</taxon>
    </lineage>
</organism>
<dbReference type="CDD" id="cd00077">
    <property type="entry name" value="HDc"/>
    <property type="match status" value="1"/>
</dbReference>
<evidence type="ECO:0000259" key="3">
    <source>
        <dbReference type="SMART" id="SM00471"/>
    </source>
</evidence>
<keyword evidence="1" id="KW-0175">Coiled coil</keyword>
<keyword evidence="4" id="KW-0378">Hydrolase</keyword>